<dbReference type="EMBL" id="JACHXJ010000001">
    <property type="protein sequence ID" value="MBB3126240.1"/>
    <property type="molecule type" value="Genomic_DNA"/>
</dbReference>
<dbReference type="Proteomes" id="UP000517523">
    <property type="component" value="Unassembled WGS sequence"/>
</dbReference>
<reference evidence="1 2" key="1">
    <citation type="submission" date="2020-08" db="EMBL/GenBank/DDBJ databases">
        <title>Genomic Encyclopedia of Type Strains, Phase III (KMG-III): the genomes of soil and plant-associated and newly described type strains.</title>
        <authorList>
            <person name="Whitman W."/>
        </authorList>
    </citation>
    <scope>NUCLEOTIDE SEQUENCE [LARGE SCALE GENOMIC DNA]</scope>
    <source>
        <strain evidence="1 2">CECT 5831</strain>
    </source>
</reference>
<gene>
    <name evidence="1" type="ORF">FHS19_000894</name>
</gene>
<sequence length="33" mass="3734">MHKVTVQELAGSERDVWDEVQQLRANGSKGYDS</sequence>
<name>A0A839TKG9_9BACL</name>
<accession>A0A839TKG9</accession>
<dbReference type="AlphaFoldDB" id="A0A839TKG9"/>
<proteinExistence type="predicted"/>
<evidence type="ECO:0000313" key="1">
    <source>
        <dbReference type="EMBL" id="MBB3126240.1"/>
    </source>
</evidence>
<comment type="caution">
    <text evidence="1">The sequence shown here is derived from an EMBL/GenBank/DDBJ whole genome shotgun (WGS) entry which is preliminary data.</text>
</comment>
<protein>
    <submittedName>
        <fullName evidence="1">Biotin operon repressor</fullName>
    </submittedName>
</protein>
<organism evidence="1 2">
    <name type="scientific">Paenibacillus rhizosphaerae</name>
    <dbReference type="NCBI Taxonomy" id="297318"/>
    <lineage>
        <taxon>Bacteria</taxon>
        <taxon>Bacillati</taxon>
        <taxon>Bacillota</taxon>
        <taxon>Bacilli</taxon>
        <taxon>Bacillales</taxon>
        <taxon>Paenibacillaceae</taxon>
        <taxon>Paenibacillus</taxon>
    </lineage>
</organism>
<evidence type="ECO:0000313" key="2">
    <source>
        <dbReference type="Proteomes" id="UP000517523"/>
    </source>
</evidence>